<dbReference type="PANTHER" id="PTHR10408:SF10">
    <property type="entry name" value="STEROL O-ACYLTRANSFERASE 2"/>
    <property type="match status" value="1"/>
</dbReference>
<protein>
    <recommendedName>
        <fullName evidence="12">O-acyltransferase</fullName>
    </recommendedName>
</protein>
<sequence length="347" mass="40985">MEVEHFQTLYHVFVAAFCVFVITTAVDQGRVRCELDLFLYAFGQIGTVTWSWICMFVYTLLVPYKALVFWGSLYPKSNHKIMLSALVVIFLLVGQTCVLCIFPVYVVKHYQLPPASSFIVTLEQVRFLMKTYSFLREVVPTVLQKENKEVQLPQLSSYLYFLFCPTMIYRDSYPRTPYIRWKYVIKYFAKFLGCMYFICYVMATLCIPVFTNMSKQPFSVKTLVLSIFQATLPGILVLLLSFYGLLHCWLNAFAEMLRFADRMFYKDWWNSTSFSNYYRTWNVVIHDWLFYYVYQELLWLLNRKFRSGALLAVFLLSASVHEYAMTVSLGYFYPVMFLPLCNNWSPV</sequence>
<evidence type="ECO:0008006" key="12">
    <source>
        <dbReference type="Google" id="ProtNLM"/>
    </source>
</evidence>
<evidence type="ECO:0000256" key="9">
    <source>
        <dbReference type="SAM" id="Phobius"/>
    </source>
</evidence>
<keyword evidence="4 9" id="KW-0812">Transmembrane</keyword>
<accession>A0ABN9CGI5</accession>
<dbReference type="EMBL" id="CATNWA010009775">
    <property type="protein sequence ID" value="CAI9558637.1"/>
    <property type="molecule type" value="Genomic_DNA"/>
</dbReference>
<dbReference type="InterPro" id="IPR014371">
    <property type="entry name" value="Oat_ACAT_DAG_ARE"/>
</dbReference>
<dbReference type="PIRSF" id="PIRSF000439">
    <property type="entry name" value="Oat_ACAT_DAG_ARE"/>
    <property type="match status" value="1"/>
</dbReference>
<evidence type="ECO:0000256" key="8">
    <source>
        <dbReference type="ARBA" id="ARBA00023315"/>
    </source>
</evidence>
<feature type="transmembrane region" description="Helical" evidence="9">
    <location>
        <begin position="6"/>
        <end position="26"/>
    </location>
</feature>
<proteinExistence type="inferred from homology"/>
<keyword evidence="11" id="KW-1185">Reference proteome</keyword>
<keyword evidence="6 9" id="KW-1133">Transmembrane helix</keyword>
<evidence type="ECO:0000313" key="11">
    <source>
        <dbReference type="Proteomes" id="UP001162483"/>
    </source>
</evidence>
<dbReference type="Pfam" id="PF03062">
    <property type="entry name" value="MBOAT"/>
    <property type="match status" value="1"/>
</dbReference>
<evidence type="ECO:0000256" key="5">
    <source>
        <dbReference type="ARBA" id="ARBA00022824"/>
    </source>
</evidence>
<evidence type="ECO:0000256" key="1">
    <source>
        <dbReference type="ARBA" id="ARBA00004477"/>
    </source>
</evidence>
<reference evidence="10" key="1">
    <citation type="submission" date="2023-05" db="EMBL/GenBank/DDBJ databases">
        <authorList>
            <person name="Stuckert A."/>
        </authorList>
    </citation>
    <scope>NUCLEOTIDE SEQUENCE</scope>
</reference>
<feature type="transmembrane region" description="Helical" evidence="9">
    <location>
        <begin position="38"/>
        <end position="61"/>
    </location>
</feature>
<feature type="transmembrane region" description="Helical" evidence="9">
    <location>
        <begin position="81"/>
        <end position="107"/>
    </location>
</feature>
<keyword evidence="8" id="KW-0012">Acyltransferase</keyword>
<feature type="transmembrane region" description="Helical" evidence="9">
    <location>
        <begin position="230"/>
        <end position="254"/>
    </location>
</feature>
<dbReference type="PANTHER" id="PTHR10408">
    <property type="entry name" value="STEROL O-ACYLTRANSFERASE"/>
    <property type="match status" value="1"/>
</dbReference>
<comment type="similarity">
    <text evidence="2">Belongs to the membrane-bound acyltransferase family. Sterol o-acyltransferase subfamily.</text>
</comment>
<comment type="caution">
    <text evidence="10">The sequence shown here is derived from an EMBL/GenBank/DDBJ whole genome shotgun (WGS) entry which is preliminary data.</text>
</comment>
<organism evidence="10 11">
    <name type="scientific">Staurois parvus</name>
    <dbReference type="NCBI Taxonomy" id="386267"/>
    <lineage>
        <taxon>Eukaryota</taxon>
        <taxon>Metazoa</taxon>
        <taxon>Chordata</taxon>
        <taxon>Craniata</taxon>
        <taxon>Vertebrata</taxon>
        <taxon>Euteleostomi</taxon>
        <taxon>Amphibia</taxon>
        <taxon>Batrachia</taxon>
        <taxon>Anura</taxon>
        <taxon>Neobatrachia</taxon>
        <taxon>Ranoidea</taxon>
        <taxon>Ranidae</taxon>
        <taxon>Staurois</taxon>
    </lineage>
</organism>
<dbReference type="Proteomes" id="UP001162483">
    <property type="component" value="Unassembled WGS sequence"/>
</dbReference>
<dbReference type="InterPro" id="IPR004299">
    <property type="entry name" value="MBOAT_fam"/>
</dbReference>
<gene>
    <name evidence="10" type="ORF">SPARVUS_LOCUS4920608</name>
</gene>
<name>A0ABN9CGI5_9NEOB</name>
<feature type="transmembrane region" description="Helical" evidence="9">
    <location>
        <begin position="309"/>
        <end position="333"/>
    </location>
</feature>
<comment type="subcellular location">
    <subcellularLocation>
        <location evidence="1">Endoplasmic reticulum membrane</location>
        <topology evidence="1">Multi-pass membrane protein</topology>
    </subcellularLocation>
</comment>
<keyword evidence="3" id="KW-0808">Transferase</keyword>
<evidence type="ECO:0000256" key="4">
    <source>
        <dbReference type="ARBA" id="ARBA00022692"/>
    </source>
</evidence>
<evidence type="ECO:0000313" key="10">
    <source>
        <dbReference type="EMBL" id="CAI9558637.1"/>
    </source>
</evidence>
<evidence type="ECO:0000256" key="2">
    <source>
        <dbReference type="ARBA" id="ARBA00009010"/>
    </source>
</evidence>
<evidence type="ECO:0000256" key="6">
    <source>
        <dbReference type="ARBA" id="ARBA00022989"/>
    </source>
</evidence>
<keyword evidence="5" id="KW-0256">Endoplasmic reticulum</keyword>
<evidence type="ECO:0000256" key="7">
    <source>
        <dbReference type="ARBA" id="ARBA00023136"/>
    </source>
</evidence>
<feature type="transmembrane region" description="Helical" evidence="9">
    <location>
        <begin position="187"/>
        <end position="210"/>
    </location>
</feature>
<keyword evidence="7 9" id="KW-0472">Membrane</keyword>
<evidence type="ECO:0000256" key="3">
    <source>
        <dbReference type="ARBA" id="ARBA00022679"/>
    </source>
</evidence>